<dbReference type="InterPro" id="IPR008926">
    <property type="entry name" value="RNR_R1-su_N"/>
</dbReference>
<dbReference type="PANTHER" id="PTHR11573">
    <property type="entry name" value="RIBONUCLEOSIDE-DIPHOSPHATE REDUCTASE LARGE CHAIN"/>
    <property type="match status" value="1"/>
</dbReference>
<dbReference type="Pfam" id="PF02867">
    <property type="entry name" value="Ribonuc_red_lgC"/>
    <property type="match status" value="1"/>
</dbReference>
<comment type="catalytic activity">
    <reaction evidence="9 11">
        <text>a 2'-deoxyribonucleoside 5'-diphosphate + [thioredoxin]-disulfide + H2O = a ribonucleoside 5'-diphosphate + [thioredoxin]-dithiol</text>
        <dbReference type="Rhea" id="RHEA:23252"/>
        <dbReference type="Rhea" id="RHEA-COMP:10698"/>
        <dbReference type="Rhea" id="RHEA-COMP:10700"/>
        <dbReference type="ChEBI" id="CHEBI:15377"/>
        <dbReference type="ChEBI" id="CHEBI:29950"/>
        <dbReference type="ChEBI" id="CHEBI:50058"/>
        <dbReference type="ChEBI" id="CHEBI:57930"/>
        <dbReference type="ChEBI" id="CHEBI:73316"/>
        <dbReference type="EC" id="1.17.4.1"/>
    </reaction>
</comment>
<gene>
    <name evidence="13" type="ORF">EFI48_11425</name>
</gene>
<dbReference type="InterPro" id="IPR013346">
    <property type="entry name" value="NrdE_NrdA_C"/>
</dbReference>
<evidence type="ECO:0000259" key="12">
    <source>
        <dbReference type="PROSITE" id="PS51161"/>
    </source>
</evidence>
<proteinExistence type="inferred from homology"/>
<dbReference type="Pfam" id="PF03477">
    <property type="entry name" value="ATP-cone"/>
    <property type="match status" value="1"/>
</dbReference>
<evidence type="ECO:0000256" key="5">
    <source>
        <dbReference type="ARBA" id="ARBA00022840"/>
    </source>
</evidence>
<dbReference type="GO" id="GO:0004748">
    <property type="term" value="F:ribonucleoside-diphosphate reductase activity, thioredoxin disulfide as acceptor"/>
    <property type="evidence" value="ECO:0007669"/>
    <property type="project" value="UniProtKB-EC"/>
</dbReference>
<dbReference type="GO" id="GO:0009263">
    <property type="term" value="P:deoxyribonucleotide biosynthetic process"/>
    <property type="evidence" value="ECO:0007669"/>
    <property type="project" value="UniProtKB-KW"/>
</dbReference>
<feature type="domain" description="ATP-cone" evidence="12">
    <location>
        <begin position="15"/>
        <end position="105"/>
    </location>
</feature>
<evidence type="ECO:0000256" key="8">
    <source>
        <dbReference type="ARBA" id="ARBA00023157"/>
    </source>
</evidence>
<evidence type="ECO:0000313" key="14">
    <source>
        <dbReference type="Proteomes" id="UP000267614"/>
    </source>
</evidence>
<evidence type="ECO:0000256" key="1">
    <source>
        <dbReference type="ARBA" id="ARBA00010406"/>
    </source>
</evidence>
<dbReference type="InterPro" id="IPR000788">
    <property type="entry name" value="RNR_lg_C"/>
</dbReference>
<dbReference type="AlphaFoldDB" id="A0AAN1UQ50"/>
<dbReference type="SUPFAM" id="SSF51998">
    <property type="entry name" value="PFL-like glycyl radical enzymes"/>
    <property type="match status" value="1"/>
</dbReference>
<keyword evidence="5 10" id="KW-0067">ATP-binding</keyword>
<accession>A0AAN1UQ50</accession>
<keyword evidence="8" id="KW-1015">Disulfide bond</keyword>
<dbReference type="EMBL" id="CP033604">
    <property type="protein sequence ID" value="AYV37388.1"/>
    <property type="molecule type" value="Genomic_DNA"/>
</dbReference>
<dbReference type="PANTHER" id="PTHR11573:SF6">
    <property type="entry name" value="RIBONUCLEOSIDE-DIPHOSPHATE REDUCTASE LARGE SUBUNIT"/>
    <property type="match status" value="1"/>
</dbReference>
<keyword evidence="4 10" id="KW-0547">Nucleotide-binding</keyword>
<keyword evidence="3" id="KW-0021">Allosteric enzyme</keyword>
<comment type="similarity">
    <text evidence="1 11">Belongs to the ribonucleoside diphosphate reductase large chain family.</text>
</comment>
<dbReference type="InterPro" id="IPR013509">
    <property type="entry name" value="RNR_lsu_N"/>
</dbReference>
<evidence type="ECO:0000256" key="2">
    <source>
        <dbReference type="ARBA" id="ARBA00012274"/>
    </source>
</evidence>
<dbReference type="NCBIfam" id="TIGR02506">
    <property type="entry name" value="NrdE_NrdA"/>
    <property type="match status" value="1"/>
</dbReference>
<evidence type="ECO:0000313" key="13">
    <source>
        <dbReference type="EMBL" id="AYV37388.1"/>
    </source>
</evidence>
<dbReference type="SUPFAM" id="SSF48168">
    <property type="entry name" value="R1 subunit of ribonucleotide reductase, N-terminal domain"/>
    <property type="match status" value="1"/>
</dbReference>
<dbReference type="EC" id="1.17.4.1" evidence="2 11"/>
<sequence>MVFRESTEGHQPMNLFVTKRNGHKEPIDLDKIHRVLDWAAEGLDNVSVSQVELKSHIQFYDGIRTADIHETIIKATADLISEQTPDYQYMAARLAIFHLRKKAYGQFEPPHLYQHVARLVDMGKYDKHLLEDYTQAEFEELNAHLDHWRDMDFSYAAVKQLEGKYLVQNRVTGEIYESPQFLYMLVAACLFSKYPKDTRLDYIKRFYDAVSTFKISLPTPIMSGVRTPTRQFSSCVLIECDDSLDSINATASSIVRYVSQRAGIGINAGRIRGLGSPIRGGEAFHTGCIPFYKYFQTAVKCCSQGGVRGGAATLFYPLWHTEVESLLVLKNNRGVEENRVRHMDYGVQINKLMYQRLIKGGDITLFSPSDAPGLYDAFFADQDKFEELYVKYEQDPAIRKKTLKAVDLFSLMMQERAGTGRIYIQNVDHCNTHSPFDPSVAPVRQSNLCLEIALPTKPLNNIDDESGEIALCTLSAFNLGAIEKLEDLEEMADLAVRALDALLDYQDYPIAAAKKGSMGRRTLGIGVINYAYYLAKNGARYSDGSGLALTHRTFEAIQYYLLKASVQLAREFGPCPLFGETTYAQGILPIDTYKKDLDALCNEPLHLDWESLREEIKSVGLRNSTLTALMPSETSSQISNATNGIEPPRGLVSVKASKDGILKQVVPEYDRLKDQYELLWKQPSVDGYLQLVGIMQKFVDQAISANTNYDPARFEGNKVPMKQLLKDLLTAYKYGLKTLYYHNTRDGADDAQTDLQDDGCAGGACKI</sequence>
<dbReference type="GO" id="GO:0005524">
    <property type="term" value="F:ATP binding"/>
    <property type="evidence" value="ECO:0007669"/>
    <property type="project" value="UniProtKB-UniRule"/>
</dbReference>
<evidence type="ECO:0000256" key="10">
    <source>
        <dbReference type="PROSITE-ProRule" id="PRU00492"/>
    </source>
</evidence>
<dbReference type="FunFam" id="1.10.1650.20:FF:000001">
    <property type="entry name" value="Ribonucleoside-diphosphate reductase"/>
    <property type="match status" value="1"/>
</dbReference>
<evidence type="ECO:0000256" key="7">
    <source>
        <dbReference type="ARBA" id="ARBA00023116"/>
    </source>
</evidence>
<evidence type="ECO:0000256" key="4">
    <source>
        <dbReference type="ARBA" id="ARBA00022741"/>
    </source>
</evidence>
<dbReference type="NCBIfam" id="NF006578">
    <property type="entry name" value="PRK09103.1"/>
    <property type="match status" value="1"/>
</dbReference>
<keyword evidence="6 11" id="KW-0560">Oxidoreductase</keyword>
<evidence type="ECO:0000256" key="11">
    <source>
        <dbReference type="RuleBase" id="RU003410"/>
    </source>
</evidence>
<evidence type="ECO:0000256" key="9">
    <source>
        <dbReference type="ARBA" id="ARBA00047754"/>
    </source>
</evidence>
<protein>
    <recommendedName>
        <fullName evidence="2 11">Ribonucleoside-diphosphate reductase</fullName>
        <ecNumber evidence="2 11">1.17.4.1</ecNumber>
    </recommendedName>
</protein>
<dbReference type="Pfam" id="PF00317">
    <property type="entry name" value="Ribonuc_red_lgN"/>
    <property type="match status" value="1"/>
</dbReference>
<comment type="function">
    <text evidence="11">Provides the precursors necessary for DNA synthesis. Catalyzes the biosynthesis of deoxyribonucleotides from the corresponding ribonucleotides.</text>
</comment>
<dbReference type="Proteomes" id="UP000267614">
    <property type="component" value="Chromosome"/>
</dbReference>
<evidence type="ECO:0000256" key="6">
    <source>
        <dbReference type="ARBA" id="ARBA00023002"/>
    </source>
</evidence>
<evidence type="ECO:0000256" key="3">
    <source>
        <dbReference type="ARBA" id="ARBA00022533"/>
    </source>
</evidence>
<dbReference type="InterPro" id="IPR005144">
    <property type="entry name" value="ATP-cone_dom"/>
</dbReference>
<keyword evidence="7 11" id="KW-0215">Deoxyribonucleotide synthesis</keyword>
<reference evidence="13 14" key="1">
    <citation type="submission" date="2018-11" db="EMBL/GenBank/DDBJ databases">
        <title>Complete genome sequence of multidrug-resistant Aeromonas veronii strain MS-18-37.</title>
        <authorList>
            <person name="Abdelhamed H."/>
            <person name="Lawrence M."/>
            <person name="Waldbieser G."/>
        </authorList>
    </citation>
    <scope>NUCLEOTIDE SEQUENCE [LARGE SCALE GENOMIC DNA]</scope>
    <source>
        <strain evidence="13 14">MS-18-37</strain>
    </source>
</reference>
<dbReference type="PROSITE" id="PS51161">
    <property type="entry name" value="ATP_CONE"/>
    <property type="match status" value="1"/>
</dbReference>
<dbReference type="PRINTS" id="PR01183">
    <property type="entry name" value="RIBORDTASEM1"/>
</dbReference>
<dbReference type="InterPro" id="IPR039718">
    <property type="entry name" value="Rrm1"/>
</dbReference>
<dbReference type="GO" id="GO:0005971">
    <property type="term" value="C:ribonucleoside-diphosphate reductase complex"/>
    <property type="evidence" value="ECO:0007669"/>
    <property type="project" value="TreeGrafter"/>
</dbReference>
<name>A0AAN1UQ50_AERVE</name>
<dbReference type="Gene3D" id="1.10.1650.20">
    <property type="match status" value="1"/>
</dbReference>
<organism evidence="13 14">
    <name type="scientific">Aeromonas veronii</name>
    <dbReference type="NCBI Taxonomy" id="654"/>
    <lineage>
        <taxon>Bacteria</taxon>
        <taxon>Pseudomonadati</taxon>
        <taxon>Pseudomonadota</taxon>
        <taxon>Gammaproteobacteria</taxon>
        <taxon>Aeromonadales</taxon>
        <taxon>Aeromonadaceae</taxon>
        <taxon>Aeromonas</taxon>
    </lineage>
</organism>
<dbReference type="PROSITE" id="PS00089">
    <property type="entry name" value="RIBORED_LARGE"/>
    <property type="match status" value="1"/>
</dbReference>
<dbReference type="Gene3D" id="3.20.70.20">
    <property type="match status" value="1"/>
</dbReference>